<dbReference type="EMBL" id="FUZA01000002">
    <property type="protein sequence ID" value="SKB85260.1"/>
    <property type="molecule type" value="Genomic_DNA"/>
</dbReference>
<dbReference type="Pfam" id="PF21751">
    <property type="entry name" value="DACNV"/>
    <property type="match status" value="1"/>
</dbReference>
<dbReference type="STRING" id="651661.SAMN05660293_02611"/>
<proteinExistence type="predicted"/>
<feature type="domain" description="Probable sensor" evidence="1">
    <location>
        <begin position="49"/>
        <end position="137"/>
    </location>
</feature>
<sequence length="394" mass="43107">MIINNVEADTLAGDPVLATTYKAARAVAGLVESHFERHHLSVQSHYDQELAPKPDAKTIETIIDTTFWASLRREEGRSPKVSIAYLPPECAENPLIFSEKLSLTANILTKLAPAVERSGIHLGVWLEGNELRIWGTTRVIPGLCFVLEVVEPGMLVIKHRRVDGFGKFVNVAVLKGDQVKIVDENSGKARDCPSVINSMIGFTSSRLWSDSLNLLVQLAVSMRAHERGGILLVVPNGKDDWRKSIIHPITYHVQPAFSELADLNRRYIEEPNPIGWQLQLSSAINGLAGLTAVDGATIINDKYELLAFGAKIGRAADGKPVEEMLVTEPVIGDVGVVVHPVQQGGTRHLSAAQFVFDQRDAIALVASQDGRFTIFSWAPCEGKVQAHRVDALLL</sequence>
<keyword evidence="3" id="KW-1185">Reference proteome</keyword>
<accession>A0A1T5ENL4</accession>
<evidence type="ECO:0000313" key="2">
    <source>
        <dbReference type="EMBL" id="SKB85260.1"/>
    </source>
</evidence>
<dbReference type="RefSeq" id="WP_082215075.1">
    <property type="nucleotide sequence ID" value="NZ_FUZA01000002.1"/>
</dbReference>
<name>A0A1T5ENL4_9BACT</name>
<dbReference type="OrthoDB" id="782779at2"/>
<protein>
    <recommendedName>
        <fullName evidence="1">Probable sensor domain-containing protein</fullName>
    </recommendedName>
</protein>
<organism evidence="2 3">
    <name type="scientific">Dyadobacter psychrophilus</name>
    <dbReference type="NCBI Taxonomy" id="651661"/>
    <lineage>
        <taxon>Bacteria</taxon>
        <taxon>Pseudomonadati</taxon>
        <taxon>Bacteroidota</taxon>
        <taxon>Cytophagia</taxon>
        <taxon>Cytophagales</taxon>
        <taxon>Spirosomataceae</taxon>
        <taxon>Dyadobacter</taxon>
    </lineage>
</organism>
<evidence type="ECO:0000259" key="1">
    <source>
        <dbReference type="Pfam" id="PF21751"/>
    </source>
</evidence>
<reference evidence="3" key="1">
    <citation type="submission" date="2017-02" db="EMBL/GenBank/DDBJ databases">
        <authorList>
            <person name="Varghese N."/>
            <person name="Submissions S."/>
        </authorList>
    </citation>
    <scope>NUCLEOTIDE SEQUENCE [LARGE SCALE GENOMIC DNA]</scope>
    <source>
        <strain evidence="3">DSM 22270</strain>
    </source>
</reference>
<dbReference type="Proteomes" id="UP000190897">
    <property type="component" value="Unassembled WGS sequence"/>
</dbReference>
<gene>
    <name evidence="2" type="ORF">SAMN05660293_02611</name>
</gene>
<dbReference type="AlphaFoldDB" id="A0A1T5ENL4"/>
<evidence type="ECO:0000313" key="3">
    <source>
        <dbReference type="Proteomes" id="UP000190897"/>
    </source>
</evidence>
<dbReference type="InterPro" id="IPR048551">
    <property type="entry name" value="DACNV"/>
</dbReference>